<keyword evidence="1" id="KW-0812">Transmembrane</keyword>
<sequence>MFTFLKSRTFSSLSVALAGLLLPAMAFASASAGGAHLGAPHLDGASLSALWVVPFACMLLSIAIGPIAMPHFWHNNFGKISVFWALCFLVPFTMAYGFSLALYEALHALLLEYFPFIILLLTLFTVAGGVRLKGNLVGTPVVNTAILLIGTALASWMGTTGAAMLLIRPLLRANAHRKYRVHTVVFFIFLVANIGGSLTPLGDPPLFLGFLKGVSFFWTTTHMLPLMLFAGALLLVVFFGIDTVLFAKEGKPVPPTDCCDDEEPAVPGRCRFENGRQIYDCGPGPKLALDGKVNLLLLIGVIAAVLLSGMWNPHVSFNIYHVHVELQNLVRDIILLGITGLSLKLTDDECRRLNDFNWFPILEVGKLFIGIFMSMIPAIAILKAGEHGALASVINMVTSNGEPVNTMYFWLTGALSSFLDNAPTYLVFFNTAGGDAVHLMGDMASTLLAISAGAVFMGANTYIGNAPNFMVRSIAEDQGVKMPSFFGYMAWSFGILIPTFILITFVFIA</sequence>
<feature type="transmembrane region" description="Helical" evidence="1">
    <location>
        <begin position="113"/>
        <end position="132"/>
    </location>
</feature>
<feature type="transmembrane region" description="Helical" evidence="1">
    <location>
        <begin position="50"/>
        <end position="69"/>
    </location>
</feature>
<dbReference type="EMBL" id="FQZR01000008">
    <property type="protein sequence ID" value="SHJ60761.1"/>
    <property type="molecule type" value="Genomic_DNA"/>
</dbReference>
<protein>
    <submittedName>
        <fullName evidence="3">Transporter, UIT6 family</fullName>
    </submittedName>
</protein>
<dbReference type="AlphaFoldDB" id="A0A8G2CBN2"/>
<reference evidence="3 4" key="1">
    <citation type="submission" date="2016-11" db="EMBL/GenBank/DDBJ databases">
        <authorList>
            <person name="Varghese N."/>
            <person name="Submissions S."/>
        </authorList>
    </citation>
    <scope>NUCLEOTIDE SEQUENCE [LARGE SCALE GENOMIC DNA]</scope>
    <source>
        <strain evidence="3 4">DSM 17919</strain>
    </source>
</reference>
<feature type="transmembrane region" description="Helical" evidence="1">
    <location>
        <begin position="443"/>
        <end position="464"/>
    </location>
</feature>
<feature type="transmembrane region" description="Helical" evidence="1">
    <location>
        <begin position="144"/>
        <end position="167"/>
    </location>
</feature>
<feature type="transmembrane region" description="Helical" evidence="1">
    <location>
        <begin position="485"/>
        <end position="508"/>
    </location>
</feature>
<evidence type="ECO:0000313" key="4">
    <source>
        <dbReference type="Proteomes" id="UP000184001"/>
    </source>
</evidence>
<feature type="transmembrane region" description="Helical" evidence="1">
    <location>
        <begin position="293"/>
        <end position="311"/>
    </location>
</feature>
<evidence type="ECO:0000256" key="1">
    <source>
        <dbReference type="SAM" id="Phobius"/>
    </source>
</evidence>
<feature type="chain" id="PRO_5034009617" evidence="2">
    <location>
        <begin position="29"/>
        <end position="509"/>
    </location>
</feature>
<feature type="signal peptide" evidence="2">
    <location>
        <begin position="1"/>
        <end position="28"/>
    </location>
</feature>
<evidence type="ECO:0000313" key="3">
    <source>
        <dbReference type="EMBL" id="SHJ60761.1"/>
    </source>
</evidence>
<feature type="transmembrane region" description="Helical" evidence="1">
    <location>
        <begin position="223"/>
        <end position="247"/>
    </location>
</feature>
<keyword evidence="2" id="KW-0732">Signal</keyword>
<dbReference type="InterPro" id="IPR031566">
    <property type="entry name" value="CitMHS_2"/>
</dbReference>
<proteinExistence type="predicted"/>
<comment type="caution">
    <text evidence="3">The sequence shown here is derived from an EMBL/GenBank/DDBJ whole genome shotgun (WGS) entry which is preliminary data.</text>
</comment>
<keyword evidence="1" id="KW-1133">Transmembrane helix</keyword>
<organism evidence="3 4">
    <name type="scientific">Halodesulfovibrio aestuarii</name>
    <dbReference type="NCBI Taxonomy" id="126333"/>
    <lineage>
        <taxon>Bacteria</taxon>
        <taxon>Pseudomonadati</taxon>
        <taxon>Thermodesulfobacteriota</taxon>
        <taxon>Desulfovibrionia</taxon>
        <taxon>Desulfovibrionales</taxon>
        <taxon>Desulfovibrionaceae</taxon>
        <taxon>Halodesulfovibrio</taxon>
    </lineage>
</organism>
<feature type="transmembrane region" description="Helical" evidence="1">
    <location>
        <begin position="361"/>
        <end position="382"/>
    </location>
</feature>
<dbReference type="Pfam" id="PF16980">
    <property type="entry name" value="CitMHS_2"/>
    <property type="match status" value="1"/>
</dbReference>
<keyword evidence="1" id="KW-0472">Membrane</keyword>
<evidence type="ECO:0000256" key="2">
    <source>
        <dbReference type="SAM" id="SignalP"/>
    </source>
</evidence>
<dbReference type="Proteomes" id="UP000184001">
    <property type="component" value="Unassembled WGS sequence"/>
</dbReference>
<feature type="transmembrane region" description="Helical" evidence="1">
    <location>
        <begin position="179"/>
        <end position="202"/>
    </location>
</feature>
<feature type="transmembrane region" description="Helical" evidence="1">
    <location>
        <begin position="81"/>
        <end position="101"/>
    </location>
</feature>
<accession>A0A8G2CBN2</accession>
<name>A0A8G2CBN2_9BACT</name>
<gene>
    <name evidence="3" type="ORF">SAMN05660830_02818</name>
</gene>